<evidence type="ECO:0000259" key="1">
    <source>
        <dbReference type="Pfam" id="PF13503"/>
    </source>
</evidence>
<accession>A0ABQ2CVZ5</accession>
<dbReference type="EMBL" id="BMNN01000006">
    <property type="protein sequence ID" value="GGJ07431.1"/>
    <property type="molecule type" value="Genomic_DNA"/>
</dbReference>
<dbReference type="InterPro" id="IPR025391">
    <property type="entry name" value="DUF4123"/>
</dbReference>
<name>A0ABQ2CVZ5_9GAMM</name>
<gene>
    <name evidence="2" type="ORF">GCM10009083_25490</name>
</gene>
<evidence type="ECO:0000313" key="3">
    <source>
        <dbReference type="Proteomes" id="UP000633263"/>
    </source>
</evidence>
<reference evidence="3" key="1">
    <citation type="journal article" date="2019" name="Int. J. Syst. Evol. Microbiol.">
        <title>The Global Catalogue of Microorganisms (GCM) 10K type strain sequencing project: providing services to taxonomists for standard genome sequencing and annotation.</title>
        <authorList>
            <consortium name="The Broad Institute Genomics Platform"/>
            <consortium name="The Broad Institute Genome Sequencing Center for Infectious Disease"/>
            <person name="Wu L."/>
            <person name="Ma J."/>
        </authorList>
    </citation>
    <scope>NUCLEOTIDE SEQUENCE [LARGE SCALE GENOMIC DNA]</scope>
    <source>
        <strain evidence="3">JCM 11590</strain>
    </source>
</reference>
<dbReference type="Proteomes" id="UP000633263">
    <property type="component" value="Unassembled WGS sequence"/>
</dbReference>
<keyword evidence="3" id="KW-1185">Reference proteome</keyword>
<sequence length="186" mass="20969">MSKGALLVDGALQRDALVWLSHTYSEHSLSPLLSGTPYEALADVGPILLEADEGSRLHTDWLRGSTMLESAVWLKTEVGQGRLYELLRRRLKIQSPDGREYWLRLADARPLVNAWHADAVWPDGFWHGIHEIWARYKGNACRIWKNPLPMNDCRDLDDGTAATFTLDWPLLEALACNHEAAQEAAL</sequence>
<evidence type="ECO:0000313" key="2">
    <source>
        <dbReference type="EMBL" id="GGJ07431.1"/>
    </source>
</evidence>
<protein>
    <recommendedName>
        <fullName evidence="1">DUF4123 domain-containing protein</fullName>
    </recommendedName>
</protein>
<comment type="caution">
    <text evidence="2">The sequence shown here is derived from an EMBL/GenBank/DDBJ whole genome shotgun (WGS) entry which is preliminary data.</text>
</comment>
<dbReference type="RefSeq" id="WP_188637030.1">
    <property type="nucleotide sequence ID" value="NZ_BMNN01000006.1"/>
</dbReference>
<feature type="domain" description="DUF4123" evidence="1">
    <location>
        <begin position="6"/>
        <end position="114"/>
    </location>
</feature>
<dbReference type="Pfam" id="PF13503">
    <property type="entry name" value="DUF4123"/>
    <property type="match status" value="1"/>
</dbReference>
<organism evidence="2 3">
    <name type="scientific">Halopseudomonas pertucinogena</name>
    <dbReference type="NCBI Taxonomy" id="86175"/>
    <lineage>
        <taxon>Bacteria</taxon>
        <taxon>Pseudomonadati</taxon>
        <taxon>Pseudomonadota</taxon>
        <taxon>Gammaproteobacteria</taxon>
        <taxon>Pseudomonadales</taxon>
        <taxon>Pseudomonadaceae</taxon>
        <taxon>Halopseudomonas</taxon>
    </lineage>
</organism>
<proteinExistence type="predicted"/>